<evidence type="ECO:0000256" key="1">
    <source>
        <dbReference type="ARBA" id="ARBA00000077"/>
    </source>
</evidence>
<keyword evidence="13" id="KW-0064">Aspartyl protease</keyword>
<comment type="function">
    <text evidence="30">Reverse transcriptase/ribonuclease H (RT) is a multifunctional enzyme that catalyzes the conversion of the retro-elements RNA genome into dsDNA within the VLP. The enzyme displays a DNA polymerase activity that can copy either DNA or RNA templates, and a ribonuclease H (RNase H) activity that cleaves the RNA strand of RNA-DNA heteroduplexes during plus-strand synthesis and hydrolyzes RNA primers. The conversion leads to a linear dsDNA copy of the retrotransposon that includes long terminal repeats (LTRs) at both ends.</text>
</comment>
<keyword evidence="25" id="KW-0917">Virion maturation</keyword>
<evidence type="ECO:0000256" key="33">
    <source>
        <dbReference type="ARBA" id="ARBA00055383"/>
    </source>
</evidence>
<keyword evidence="28" id="KW-0539">Nucleus</keyword>
<feature type="region of interest" description="Disordered" evidence="36">
    <location>
        <begin position="886"/>
        <end position="920"/>
    </location>
</feature>
<dbReference type="GO" id="GO:0003887">
    <property type="term" value="F:DNA-directed DNA polymerase activity"/>
    <property type="evidence" value="ECO:0007669"/>
    <property type="project" value="UniProtKB-KW"/>
</dbReference>
<evidence type="ECO:0000256" key="32">
    <source>
        <dbReference type="ARBA" id="ARBA00055265"/>
    </source>
</evidence>
<keyword evidence="17" id="KW-0378">Hydrolase</keyword>
<keyword evidence="8" id="KW-0808">Transferase</keyword>
<sequence length="920" mass="104634">MSSEFARGLNIALRSDDSLEPDLPGNLPPDRGMPFRIETQPGATPVNRPIYRLSPSELEELRRTLDDLLAKGFIRPSNSPWGAPVLFAPKKDGGLRFCIDYRGLNKQTVKNAYPLPRADDLIDQLHGAKFFSKIDLRSGYWQIPIHSDDVSKTAFRTRYGHFEWLVLPFGLTNAPAAFMDLMQSVFRDLLDRGVVNFLDDILIYSDSAEEHERLLWEVFTRLRKHTLFAKESKCELWRTEVTFLGHVINADGVSMEACKVAAVTAWPQPQDPGDIRSFLGLAGFYRRFVRDFSRIATPLTDLLVKGAKFEWTETHNHAFHSFKFQLTHAPILRPFHPDLPCTLDIDASDFAVGGVLLQGTNGTNLQPVAFESKRLNRAERNYSARDREQLALVHATHKWRHYLLGRPVTVRTDHRPLFFPLKLEYMRSRHHRWEEQLAQFNLNLTYREGRLNIVPDALSQRPDHKPEPPTNQLVLAAVSSLIPDRAFLTDVRLATTADPYAQMAVSRMILADIAFASFSLDDGLLYNSGCLYIPPVPELRTRVLRTNHDCNVSAHLGMDKTEELTNRTFYWPDLQADVRRYIRSCDACQRNKPSNRRPGGLLQPIPIPQERLEQITMDLIAGLPKTTRGNSGIAVFVDRLSKEIKIAPISDDTTAPAIARVYFDNVFRHKGLSRVIISDRDPRFTSNFWRTLFRLLGTKLSFSTAFHPQTDGQTERVNRVIEEALRPYVNARHSDWDLHLTPIEFAYNNSVQLSTGHSPFYLNTGRHPLTPSNLLKPPSSDTPAADQFLDNIATSLQNAKTLLVLAQNRQKQYADLRRRPLTFQPGDQVYLSTAHLSLPTRSQVRKLAPKYTGPFTVQQAISEAAYKLDLPDHMTIHPVFHVSQLKPYHPNDPTRSPTATRHPLLRYSPPTTPNTLSTVL</sequence>
<dbReference type="Pfam" id="PF00078">
    <property type="entry name" value="RVT_1"/>
    <property type="match status" value="1"/>
</dbReference>
<comment type="function">
    <text evidence="2">The aspartyl protease (PR) mediates the proteolytic cleavages of the Gag and Gag-Pol polyproteins after assembly of the VLP.</text>
</comment>
<evidence type="ECO:0000256" key="29">
    <source>
        <dbReference type="ARBA" id="ARBA00023268"/>
    </source>
</evidence>
<dbReference type="AlphaFoldDB" id="A0A1Y1IM46"/>
<evidence type="ECO:0000256" key="20">
    <source>
        <dbReference type="ARBA" id="ARBA00022842"/>
    </source>
</evidence>
<evidence type="ECO:0000256" key="15">
    <source>
        <dbReference type="ARBA" id="ARBA00022759"/>
    </source>
</evidence>
<evidence type="ECO:0000256" key="22">
    <source>
        <dbReference type="ARBA" id="ARBA00022908"/>
    </source>
</evidence>
<evidence type="ECO:0000256" key="30">
    <source>
        <dbReference type="ARBA" id="ARBA00025590"/>
    </source>
</evidence>
<evidence type="ECO:0000256" key="23">
    <source>
        <dbReference type="ARBA" id="ARBA00022918"/>
    </source>
</evidence>
<dbReference type="InterPro" id="IPR056924">
    <property type="entry name" value="SH3_Tf2-1"/>
</dbReference>
<comment type="catalytic activity">
    <reaction evidence="1">
        <text>Endonucleolytic cleavage to 5'-phosphomonoester.</text>
        <dbReference type="EC" id="3.1.26.4"/>
    </reaction>
</comment>
<evidence type="ECO:0000256" key="18">
    <source>
        <dbReference type="ARBA" id="ARBA00022833"/>
    </source>
</evidence>
<dbReference type="GO" id="GO:0015074">
    <property type="term" value="P:DNA integration"/>
    <property type="evidence" value="ECO:0007669"/>
    <property type="project" value="UniProtKB-KW"/>
</dbReference>
<keyword evidence="18" id="KW-0862">Zinc</keyword>
<dbReference type="FunFam" id="3.10.20.370:FF:000001">
    <property type="entry name" value="Retrovirus-related Pol polyprotein from transposon 17.6-like protein"/>
    <property type="match status" value="1"/>
</dbReference>
<dbReference type="FunFam" id="1.10.340.70:FF:000001">
    <property type="entry name" value="Retrovirus-related Pol polyprotein from transposon gypsy-like Protein"/>
    <property type="match status" value="1"/>
</dbReference>
<proteinExistence type="predicted"/>
<keyword evidence="10" id="KW-0540">Nuclease</keyword>
<keyword evidence="5" id="KW-0963">Cytoplasm</keyword>
<evidence type="ECO:0000256" key="35">
    <source>
        <dbReference type="ARBA" id="ARBA00082890"/>
    </source>
</evidence>
<dbReference type="InterPro" id="IPR012337">
    <property type="entry name" value="RNaseH-like_sf"/>
</dbReference>
<dbReference type="GO" id="GO:0004190">
    <property type="term" value="F:aspartic-type endopeptidase activity"/>
    <property type="evidence" value="ECO:0007669"/>
    <property type="project" value="UniProtKB-KW"/>
</dbReference>
<dbReference type="InterPro" id="IPR041588">
    <property type="entry name" value="Integrase_H2C2"/>
</dbReference>
<dbReference type="Gene3D" id="3.30.70.270">
    <property type="match status" value="2"/>
</dbReference>
<dbReference type="FunFam" id="3.10.10.10:FF:000007">
    <property type="entry name" value="Retrovirus-related Pol polyprotein from transposon 17.6-like Protein"/>
    <property type="match status" value="1"/>
</dbReference>
<keyword evidence="6" id="KW-1188">Viral release from host cell</keyword>
<dbReference type="Gene3D" id="3.10.10.10">
    <property type="entry name" value="HIV Type 1 Reverse Transcriptase, subunit A, domain 1"/>
    <property type="match status" value="1"/>
</dbReference>
<evidence type="ECO:0000256" key="16">
    <source>
        <dbReference type="ARBA" id="ARBA00022771"/>
    </source>
</evidence>
<dbReference type="GO" id="GO:0075523">
    <property type="term" value="P:viral translational frameshifting"/>
    <property type="evidence" value="ECO:0007669"/>
    <property type="project" value="UniProtKB-KW"/>
</dbReference>
<evidence type="ECO:0000256" key="26">
    <source>
        <dbReference type="ARBA" id="ARBA00023125"/>
    </source>
</evidence>
<evidence type="ECO:0000256" key="12">
    <source>
        <dbReference type="ARBA" id="ARBA00022741"/>
    </source>
</evidence>
<comment type="subunit">
    <text evidence="34">The protease is a homodimer, whose active site consists of two apposed aspartic acid residues.</text>
</comment>
<dbReference type="Pfam" id="PF17919">
    <property type="entry name" value="RT_RNaseH_2"/>
    <property type="match status" value="1"/>
</dbReference>
<keyword evidence="21" id="KW-0694">RNA-binding</keyword>
<evidence type="ECO:0000256" key="9">
    <source>
        <dbReference type="ARBA" id="ARBA00022695"/>
    </source>
</evidence>
<evidence type="ECO:0000256" key="4">
    <source>
        <dbReference type="ARBA" id="ARBA00004496"/>
    </source>
</evidence>
<dbReference type="GO" id="GO:0006310">
    <property type="term" value="P:DNA recombination"/>
    <property type="evidence" value="ECO:0007669"/>
    <property type="project" value="UniProtKB-KW"/>
</dbReference>
<dbReference type="InterPro" id="IPR041577">
    <property type="entry name" value="RT_RNaseH_2"/>
</dbReference>
<evidence type="ECO:0000256" key="2">
    <source>
        <dbReference type="ARBA" id="ARBA00002180"/>
    </source>
</evidence>
<evidence type="ECO:0000259" key="38">
    <source>
        <dbReference type="PROSITE" id="PS50994"/>
    </source>
</evidence>
<dbReference type="SUPFAM" id="SSF56672">
    <property type="entry name" value="DNA/RNA polymerases"/>
    <property type="match status" value="1"/>
</dbReference>
<keyword evidence="15" id="KW-0255">Endonuclease</keyword>
<dbReference type="CDD" id="cd09274">
    <property type="entry name" value="RNase_HI_RT_Ty3"/>
    <property type="match status" value="1"/>
</dbReference>
<dbReference type="GO" id="GO:0008270">
    <property type="term" value="F:zinc ion binding"/>
    <property type="evidence" value="ECO:0007669"/>
    <property type="project" value="UniProtKB-KW"/>
</dbReference>
<feature type="domain" description="Reverse transcriptase" evidence="37">
    <location>
        <begin position="69"/>
        <end position="248"/>
    </location>
</feature>
<dbReference type="PANTHER" id="PTHR37984:SF5">
    <property type="entry name" value="PROTEIN NYNRIN-LIKE"/>
    <property type="match status" value="1"/>
</dbReference>
<evidence type="ECO:0000256" key="25">
    <source>
        <dbReference type="ARBA" id="ARBA00023113"/>
    </source>
</evidence>
<evidence type="ECO:0000256" key="5">
    <source>
        <dbReference type="ARBA" id="ARBA00022490"/>
    </source>
</evidence>
<evidence type="ECO:0000256" key="28">
    <source>
        <dbReference type="ARBA" id="ARBA00023242"/>
    </source>
</evidence>
<dbReference type="EMBL" id="DF237518">
    <property type="protein sequence ID" value="GAQ89856.1"/>
    <property type="molecule type" value="Genomic_DNA"/>
</dbReference>
<dbReference type="InterPro" id="IPR000477">
    <property type="entry name" value="RT_dom"/>
</dbReference>
<evidence type="ECO:0000256" key="34">
    <source>
        <dbReference type="ARBA" id="ARBA00063849"/>
    </source>
</evidence>
<evidence type="ECO:0000256" key="13">
    <source>
        <dbReference type="ARBA" id="ARBA00022750"/>
    </source>
</evidence>
<name>A0A1Y1IM46_KLENI</name>
<evidence type="ECO:0000313" key="40">
    <source>
        <dbReference type="Proteomes" id="UP000054558"/>
    </source>
</evidence>
<comment type="function">
    <text evidence="31">Integrase (IN) targets the VLP to the nucleus, where a subparticle preintegration complex (PIC) containing at least integrase and the newly synthesized dsDNA copy of the retrotransposon must transit the nuclear membrane. Once in the nucleus, integrase performs the integration of the dsDNA into the host genome.</text>
</comment>
<evidence type="ECO:0000259" key="37">
    <source>
        <dbReference type="PROSITE" id="PS50878"/>
    </source>
</evidence>
<keyword evidence="19" id="KW-0067">ATP-binding</keyword>
<keyword evidence="7" id="KW-0645">Protease</keyword>
<dbReference type="Gene3D" id="2.30.30.850">
    <property type="match status" value="1"/>
</dbReference>
<keyword evidence="29" id="KW-0511">Multifunctional enzyme</keyword>
<evidence type="ECO:0000256" key="6">
    <source>
        <dbReference type="ARBA" id="ARBA00022612"/>
    </source>
</evidence>
<evidence type="ECO:0000256" key="11">
    <source>
        <dbReference type="ARBA" id="ARBA00022723"/>
    </source>
</evidence>
<keyword evidence="23" id="KW-0695">RNA-directed DNA polymerase</keyword>
<keyword evidence="26" id="KW-0238">DNA-binding</keyword>
<keyword evidence="20" id="KW-0460">Magnesium</keyword>
<evidence type="ECO:0000256" key="21">
    <source>
        <dbReference type="ARBA" id="ARBA00022884"/>
    </source>
</evidence>
<organism evidence="39 40">
    <name type="scientific">Klebsormidium nitens</name>
    <name type="common">Green alga</name>
    <name type="synonym">Ulothrix nitens</name>
    <dbReference type="NCBI Taxonomy" id="105231"/>
    <lineage>
        <taxon>Eukaryota</taxon>
        <taxon>Viridiplantae</taxon>
        <taxon>Streptophyta</taxon>
        <taxon>Klebsormidiophyceae</taxon>
        <taxon>Klebsormidiales</taxon>
        <taxon>Klebsormidiaceae</taxon>
        <taxon>Klebsormidium</taxon>
    </lineage>
</organism>
<feature type="domain" description="Integrase catalytic" evidence="38">
    <location>
        <begin position="602"/>
        <end position="767"/>
    </location>
</feature>
<dbReference type="PANTHER" id="PTHR37984">
    <property type="entry name" value="PROTEIN CBG26694"/>
    <property type="match status" value="1"/>
</dbReference>
<dbReference type="GO" id="GO:0003723">
    <property type="term" value="F:RNA binding"/>
    <property type="evidence" value="ECO:0007669"/>
    <property type="project" value="UniProtKB-KW"/>
</dbReference>
<evidence type="ECO:0000256" key="24">
    <source>
        <dbReference type="ARBA" id="ARBA00022932"/>
    </source>
</evidence>
<dbReference type="Gene3D" id="3.30.420.10">
    <property type="entry name" value="Ribonuclease H-like superfamily/Ribonuclease H"/>
    <property type="match status" value="1"/>
</dbReference>
<accession>A0A1Y1IM46</accession>
<protein>
    <recommendedName>
        <fullName evidence="35">Gag3-Pol3</fullName>
    </recommendedName>
</protein>
<dbReference type="SUPFAM" id="SSF53098">
    <property type="entry name" value="Ribonuclease H-like"/>
    <property type="match status" value="1"/>
</dbReference>
<dbReference type="OMA" id="PIGHFEY"/>
<evidence type="ECO:0000256" key="7">
    <source>
        <dbReference type="ARBA" id="ARBA00022670"/>
    </source>
</evidence>
<dbReference type="PROSITE" id="PS50878">
    <property type="entry name" value="RT_POL"/>
    <property type="match status" value="1"/>
</dbReference>
<evidence type="ECO:0000256" key="31">
    <source>
        <dbReference type="ARBA" id="ARBA00025615"/>
    </source>
</evidence>
<dbReference type="InterPro" id="IPR001584">
    <property type="entry name" value="Integrase_cat-core"/>
</dbReference>
<evidence type="ECO:0000256" key="19">
    <source>
        <dbReference type="ARBA" id="ARBA00022840"/>
    </source>
</evidence>
<dbReference type="GO" id="GO:0004523">
    <property type="term" value="F:RNA-DNA hybrid ribonuclease activity"/>
    <property type="evidence" value="ECO:0007669"/>
    <property type="project" value="UniProtKB-EC"/>
</dbReference>
<evidence type="ECO:0000313" key="39">
    <source>
        <dbReference type="EMBL" id="GAQ89856.1"/>
    </source>
</evidence>
<dbReference type="InterPro" id="IPR050951">
    <property type="entry name" value="Retrovirus_Pol_polyprotein"/>
</dbReference>
<dbReference type="Gene3D" id="1.10.340.70">
    <property type="match status" value="1"/>
</dbReference>
<dbReference type="FunFam" id="3.30.420.10:FF:000032">
    <property type="entry name" value="Retrovirus-related Pol polyprotein from transposon 297-like Protein"/>
    <property type="match status" value="1"/>
</dbReference>
<dbReference type="GO" id="GO:0003677">
    <property type="term" value="F:DNA binding"/>
    <property type="evidence" value="ECO:0007669"/>
    <property type="project" value="UniProtKB-KW"/>
</dbReference>
<dbReference type="GO" id="GO:0005737">
    <property type="term" value="C:cytoplasm"/>
    <property type="evidence" value="ECO:0007669"/>
    <property type="project" value="UniProtKB-SubCell"/>
</dbReference>
<evidence type="ECO:0000256" key="3">
    <source>
        <dbReference type="ARBA" id="ARBA00004123"/>
    </source>
</evidence>
<dbReference type="Gene3D" id="3.10.20.370">
    <property type="match status" value="1"/>
</dbReference>
<dbReference type="InterPro" id="IPR043502">
    <property type="entry name" value="DNA/RNA_pol_sf"/>
</dbReference>
<dbReference type="OrthoDB" id="532959at2759"/>
<dbReference type="GO" id="GO:0006508">
    <property type="term" value="P:proteolysis"/>
    <property type="evidence" value="ECO:0007669"/>
    <property type="project" value="UniProtKB-KW"/>
</dbReference>
<keyword evidence="14" id="KW-0688">Ribosomal frameshifting</keyword>
<evidence type="ECO:0000256" key="36">
    <source>
        <dbReference type="SAM" id="MobiDB-lite"/>
    </source>
</evidence>
<keyword evidence="27" id="KW-0233">DNA recombination</keyword>
<dbReference type="STRING" id="105231.A0A1Y1IM46"/>
<comment type="function">
    <text evidence="33">Capsid protein (CA) is the structural component of the virus-like particle (VLP), forming the shell that encapsulates the genomic RNA-nucleocapsid complex.</text>
</comment>
<dbReference type="InterPro" id="IPR043128">
    <property type="entry name" value="Rev_trsase/Diguanyl_cyclase"/>
</dbReference>
<evidence type="ECO:0000256" key="14">
    <source>
        <dbReference type="ARBA" id="ARBA00022758"/>
    </source>
</evidence>
<keyword evidence="22" id="KW-0229">DNA integration</keyword>
<keyword evidence="12" id="KW-0547">Nucleotide-binding</keyword>
<dbReference type="FunFam" id="3.30.70.270:FF:000026">
    <property type="entry name" value="Transposon Ty3-G Gag-Pol polyprotein"/>
    <property type="match status" value="1"/>
</dbReference>
<dbReference type="InterPro" id="IPR036397">
    <property type="entry name" value="RNaseH_sf"/>
</dbReference>
<dbReference type="Pfam" id="PF17921">
    <property type="entry name" value="Integrase_H2C2"/>
    <property type="match status" value="1"/>
</dbReference>
<dbReference type="PROSITE" id="PS50994">
    <property type="entry name" value="INTEGRASE"/>
    <property type="match status" value="1"/>
</dbReference>
<dbReference type="CDD" id="cd01647">
    <property type="entry name" value="RT_LTR"/>
    <property type="match status" value="1"/>
</dbReference>
<dbReference type="GO" id="GO:0005524">
    <property type="term" value="F:ATP binding"/>
    <property type="evidence" value="ECO:0007669"/>
    <property type="project" value="UniProtKB-KW"/>
</dbReference>
<keyword evidence="40" id="KW-1185">Reference proteome</keyword>
<keyword evidence="16" id="KW-0863">Zinc-finger</keyword>
<dbReference type="Pfam" id="PF24626">
    <property type="entry name" value="SH3_Tf2-1"/>
    <property type="match status" value="1"/>
</dbReference>
<evidence type="ECO:0000256" key="27">
    <source>
        <dbReference type="ARBA" id="ARBA00023172"/>
    </source>
</evidence>
<comment type="function">
    <text evidence="32">Nucleocapsid protein p11 (NC) forms the nucleocore that coats the retro-elements dimeric RNA. Binds these RNAs through its zinc fingers. Promotes primer tRNA(i)-Met annealing to the multipartite primer-binding site (PBS), dimerization of Ty3 RNA and initiation of reverse transcription.</text>
</comment>
<keyword evidence="24" id="KW-0239">DNA-directed DNA polymerase</keyword>
<dbReference type="GO" id="GO:0003964">
    <property type="term" value="F:RNA-directed DNA polymerase activity"/>
    <property type="evidence" value="ECO:0007669"/>
    <property type="project" value="UniProtKB-KW"/>
</dbReference>
<gene>
    <name evidence="39" type="ORF">KFL_005690100</name>
</gene>
<keyword evidence="11" id="KW-0479">Metal-binding</keyword>
<dbReference type="GO" id="GO:0005634">
    <property type="term" value="C:nucleus"/>
    <property type="evidence" value="ECO:0007669"/>
    <property type="project" value="UniProtKB-SubCell"/>
</dbReference>
<evidence type="ECO:0000256" key="17">
    <source>
        <dbReference type="ARBA" id="ARBA00022801"/>
    </source>
</evidence>
<evidence type="ECO:0000256" key="10">
    <source>
        <dbReference type="ARBA" id="ARBA00022722"/>
    </source>
</evidence>
<comment type="subcellular location">
    <subcellularLocation>
        <location evidence="4">Cytoplasm</location>
    </subcellularLocation>
    <subcellularLocation>
        <location evidence="3">Nucleus</location>
    </subcellularLocation>
</comment>
<dbReference type="Proteomes" id="UP000054558">
    <property type="component" value="Unassembled WGS sequence"/>
</dbReference>
<keyword evidence="9" id="KW-0548">Nucleotidyltransferase</keyword>
<evidence type="ECO:0000256" key="8">
    <source>
        <dbReference type="ARBA" id="ARBA00022679"/>
    </source>
</evidence>
<reference evidence="39 40" key="1">
    <citation type="journal article" date="2014" name="Nat. Commun.">
        <title>Klebsormidium flaccidum genome reveals primary factors for plant terrestrial adaptation.</title>
        <authorList>
            <person name="Hori K."/>
            <person name="Maruyama F."/>
            <person name="Fujisawa T."/>
            <person name="Togashi T."/>
            <person name="Yamamoto N."/>
            <person name="Seo M."/>
            <person name="Sato S."/>
            <person name="Yamada T."/>
            <person name="Mori H."/>
            <person name="Tajima N."/>
            <person name="Moriyama T."/>
            <person name="Ikeuchi M."/>
            <person name="Watanabe M."/>
            <person name="Wada H."/>
            <person name="Kobayashi K."/>
            <person name="Saito M."/>
            <person name="Masuda T."/>
            <person name="Sasaki-Sekimoto Y."/>
            <person name="Mashiguchi K."/>
            <person name="Awai K."/>
            <person name="Shimojima M."/>
            <person name="Masuda S."/>
            <person name="Iwai M."/>
            <person name="Nobusawa T."/>
            <person name="Narise T."/>
            <person name="Kondo S."/>
            <person name="Saito H."/>
            <person name="Sato R."/>
            <person name="Murakawa M."/>
            <person name="Ihara Y."/>
            <person name="Oshima-Yamada Y."/>
            <person name="Ohtaka K."/>
            <person name="Satoh M."/>
            <person name="Sonobe K."/>
            <person name="Ishii M."/>
            <person name="Ohtani R."/>
            <person name="Kanamori-Sato M."/>
            <person name="Honoki R."/>
            <person name="Miyazaki D."/>
            <person name="Mochizuki H."/>
            <person name="Umetsu J."/>
            <person name="Higashi K."/>
            <person name="Shibata D."/>
            <person name="Kamiya Y."/>
            <person name="Sato N."/>
            <person name="Nakamura Y."/>
            <person name="Tabata S."/>
            <person name="Ida S."/>
            <person name="Kurokawa K."/>
            <person name="Ohta H."/>
        </authorList>
    </citation>
    <scope>NUCLEOTIDE SEQUENCE [LARGE SCALE GENOMIC DNA]</scope>
    <source>
        <strain evidence="39 40">NIES-2285</strain>
    </source>
</reference>